<feature type="compositionally biased region" description="Polar residues" evidence="1">
    <location>
        <begin position="133"/>
        <end position="143"/>
    </location>
</feature>
<proteinExistence type="predicted"/>
<keyword evidence="2" id="KW-1133">Transmembrane helix</keyword>
<dbReference type="Proteomes" id="UP000190367">
    <property type="component" value="Unassembled WGS sequence"/>
</dbReference>
<keyword evidence="2" id="KW-0472">Membrane</keyword>
<dbReference type="RefSeq" id="WP_078667045.1">
    <property type="nucleotide sequence ID" value="NZ_FUWZ01000001.1"/>
</dbReference>
<dbReference type="Pfam" id="PF18936">
    <property type="entry name" value="DUF5684"/>
    <property type="match status" value="1"/>
</dbReference>
<gene>
    <name evidence="3" type="ORF">SAMN04488128_101337</name>
</gene>
<evidence type="ECO:0000313" key="3">
    <source>
        <dbReference type="EMBL" id="SJZ46706.1"/>
    </source>
</evidence>
<protein>
    <recommendedName>
        <fullName evidence="5">Signal peptidase I</fullName>
    </recommendedName>
</protein>
<feature type="transmembrane region" description="Helical" evidence="2">
    <location>
        <begin position="95"/>
        <end position="113"/>
    </location>
</feature>
<organism evidence="3 4">
    <name type="scientific">Chitinophaga eiseniae</name>
    <dbReference type="NCBI Taxonomy" id="634771"/>
    <lineage>
        <taxon>Bacteria</taxon>
        <taxon>Pseudomonadati</taxon>
        <taxon>Bacteroidota</taxon>
        <taxon>Chitinophagia</taxon>
        <taxon>Chitinophagales</taxon>
        <taxon>Chitinophagaceae</taxon>
        <taxon>Chitinophaga</taxon>
    </lineage>
</organism>
<feature type="transmembrane region" description="Helical" evidence="2">
    <location>
        <begin position="63"/>
        <end position="83"/>
    </location>
</feature>
<dbReference type="STRING" id="634771.SAMN04488128_101337"/>
<evidence type="ECO:0000313" key="4">
    <source>
        <dbReference type="Proteomes" id="UP000190367"/>
    </source>
</evidence>
<dbReference type="EMBL" id="FUWZ01000001">
    <property type="protein sequence ID" value="SJZ46706.1"/>
    <property type="molecule type" value="Genomic_DNA"/>
</dbReference>
<dbReference type="OrthoDB" id="2376202at2"/>
<accession>A0A1T4KWC1</accession>
<reference evidence="4" key="1">
    <citation type="submission" date="2017-02" db="EMBL/GenBank/DDBJ databases">
        <authorList>
            <person name="Varghese N."/>
            <person name="Submissions S."/>
        </authorList>
    </citation>
    <scope>NUCLEOTIDE SEQUENCE [LARGE SCALE GENOMIC DNA]</scope>
    <source>
        <strain evidence="4">DSM 22224</strain>
    </source>
</reference>
<feature type="region of interest" description="Disordered" evidence="1">
    <location>
        <begin position="124"/>
        <end position="143"/>
    </location>
</feature>
<evidence type="ECO:0008006" key="5">
    <source>
        <dbReference type="Google" id="ProtNLM"/>
    </source>
</evidence>
<dbReference type="AlphaFoldDB" id="A0A1T4KWC1"/>
<keyword evidence="2" id="KW-0812">Transmembrane</keyword>
<sequence length="143" mass="15959">MDNASNAAVLALMLPFIIFGLALAVFSIICMWKVYRKAGFEGWESIIPIYSTIIMLRIIGKPWWWLLLFCIPVVNIIFAIMAMDLLSKSFGKGTGFTLGLIFLNFIFLAILAFDRTIVYQGPAGDPNAPRPQQDINTIGKNLV</sequence>
<name>A0A1T4KWC1_9BACT</name>
<keyword evidence="4" id="KW-1185">Reference proteome</keyword>
<dbReference type="InterPro" id="IPR043739">
    <property type="entry name" value="DUF5684"/>
</dbReference>
<evidence type="ECO:0000256" key="2">
    <source>
        <dbReference type="SAM" id="Phobius"/>
    </source>
</evidence>
<feature type="transmembrane region" description="Helical" evidence="2">
    <location>
        <begin position="12"/>
        <end position="32"/>
    </location>
</feature>
<evidence type="ECO:0000256" key="1">
    <source>
        <dbReference type="SAM" id="MobiDB-lite"/>
    </source>
</evidence>